<organism evidence="1 2">
    <name type="scientific">Haloferula chungangensis</name>
    <dbReference type="NCBI Taxonomy" id="1048331"/>
    <lineage>
        <taxon>Bacteria</taxon>
        <taxon>Pseudomonadati</taxon>
        <taxon>Verrucomicrobiota</taxon>
        <taxon>Verrucomicrobiia</taxon>
        <taxon>Verrucomicrobiales</taxon>
        <taxon>Verrucomicrobiaceae</taxon>
        <taxon>Haloferula</taxon>
    </lineage>
</organism>
<dbReference type="RefSeq" id="WP_379708580.1">
    <property type="nucleotide sequence ID" value="NZ_JBHTBS010000001.1"/>
</dbReference>
<dbReference type="Pfam" id="PF13385">
    <property type="entry name" value="Laminin_G_3"/>
    <property type="match status" value="1"/>
</dbReference>
<name>A0ABW2L459_9BACT</name>
<dbReference type="Proteomes" id="UP001596472">
    <property type="component" value="Unassembled WGS sequence"/>
</dbReference>
<dbReference type="Gene3D" id="2.60.120.200">
    <property type="match status" value="1"/>
</dbReference>
<comment type="caution">
    <text evidence="1">The sequence shown here is derived from an EMBL/GenBank/DDBJ whole genome shotgun (WGS) entry which is preliminary data.</text>
</comment>
<dbReference type="EMBL" id="JBHTBS010000001">
    <property type="protein sequence ID" value="MFC7335955.1"/>
    <property type="molecule type" value="Genomic_DNA"/>
</dbReference>
<keyword evidence="2" id="KW-1185">Reference proteome</keyword>
<sequence length="1542" mass="162717">MERTHLIAAILSLVLGLINASAYEVWMGTHLMTHTDANDLSTWSTVAPKVEGLNINRAPHDTDPATNNDWRQIFAQFTGSRNAIHGFARSEATKDPSKTDELAFPAIAQRLEELFGFESTYGYDLTDVMFYDERGTYQGTEYLYVWTDIEIQYMRDWLDTNGHSDVKLKWNVRNNSQRNREVAAKPLVDSVEIEASTTALLNNTNNQITFFEWFWDNPATANKPIVLQIPRTLDSLNQFKGTRRVAQMIGGIIGYGEDGMRSDRLIFLPVTYNDKYPYTPEFIDGGTSYTNTLTSIALSLIEQRELFEGRLPQLPTVADADDLTRTVPPTVSPMIDRVVNKNASTPAIPFTVGDTDTSVGSLTVSATSSNTLVVPTSGIVFGGSGANRTVTITPAAGQSGVSEITIMVSDGKWSDSSTFTLTVGGVLVSQAADAAIRDTAGPSEQSASTTVLGSGGSSPFVDRNTVYVFQLPDLGLVSDPFTNASFAFNYISKDGTVPNVDLYGLGRRDDATVLASDYYGQTSTADPSDATRLQTSILTNATPLGAVSTSASGNTALLNYLNAQYASGAGIGEFVFLRLSSTVPKNSINRATVTMSEGGVSNLTTDTRPRIAYTSASDPGIGGLAATSMRQDTSTVIPFTINNMSATSLVVTATSSNTTLLSNNGIVIGGSGLNRTLTITPAAGQSGQTDITVTANNGTQSANATFKLTVLRTLLATNGDAEVQPTLGTPTYEVINASADTLLVGTAGGNTGKDRCVVFPFQLPDLGAVANPFNAAFFTVNHASNQSTPLGNVSLYGLGSRASETVMPGDYWSATPDIDSTDATLLQEVLVQAGSASFGLKTTDAANSGNLVAYLNAQYAGGAGIGNYVFLRLSADAAQTGGANRYVFTGANGANSNTTIHPQINFLTNDQVQTPVVTLVALGSPVDQTAGSSWSDGLAPHANARYIIPATGNLRGPSGTSTFPGFSLTVEMGGRYQIRALDGSGQVATVGQLLLEGGSSFASGEFAELAAGTGTNATNVIDGIITNSGHSRFLTFGTVGGNLTARNLRFLSLVFGSGHIQALEGSALRQSSVIVENAGNSFYGTWEVAEGSSLVFENAGAVGTADIEVMDGGVLEIKGNWNTGAMLAVSSGPGTDIKLGTYGWKVSALIVGGSFVADGVYTAAELNALAGTSVFSGNGTITVGAGLPGGPIAHWKLDEASGTTAIDSSGGGKAGSLLHGATWDSDGTRGSFVSFDGSDDRISTPFRYALSSSDDFTWSWWAKSNLATANTSIMVGNRYGGSGSESLEFIKFMPQKATFVNGGLDDREDYDYTDITNDGWHHYAMVKSGTEYQWYVDGVAQGAPVTILYTESDLIQVSIGGDDDDATPGGREGEHFQGGIDDVALYDRPLTQAEVQGVRDGNYGFLPPNTAQEDWRDLYFGTTENSGTAADDYDANFDGEDNLLEFATGQDPFANTFADISLSLEAGSIEFRYVRSSSAIGDGIQFIVEWSDTLAPESWSNAGVTDIVDPFDPGSGDLQNRIATIPEGNTGRRFVRLAIVSP</sequence>
<accession>A0ABW2L459</accession>
<dbReference type="InterPro" id="IPR013320">
    <property type="entry name" value="ConA-like_dom_sf"/>
</dbReference>
<dbReference type="SUPFAM" id="SSF49899">
    <property type="entry name" value="Concanavalin A-like lectins/glucanases"/>
    <property type="match status" value="1"/>
</dbReference>
<protein>
    <submittedName>
        <fullName evidence="1">LamG-like jellyroll fold domain-containing protein</fullName>
    </submittedName>
</protein>
<reference evidence="2" key="1">
    <citation type="journal article" date="2019" name="Int. J. Syst. Evol. Microbiol.">
        <title>The Global Catalogue of Microorganisms (GCM) 10K type strain sequencing project: providing services to taxonomists for standard genome sequencing and annotation.</title>
        <authorList>
            <consortium name="The Broad Institute Genomics Platform"/>
            <consortium name="The Broad Institute Genome Sequencing Center for Infectious Disease"/>
            <person name="Wu L."/>
            <person name="Ma J."/>
        </authorList>
    </citation>
    <scope>NUCLEOTIDE SEQUENCE [LARGE SCALE GENOMIC DNA]</scope>
    <source>
        <strain evidence="2">CGMCC 4.1467</strain>
    </source>
</reference>
<evidence type="ECO:0000313" key="1">
    <source>
        <dbReference type="EMBL" id="MFC7335955.1"/>
    </source>
</evidence>
<evidence type="ECO:0000313" key="2">
    <source>
        <dbReference type="Proteomes" id="UP001596472"/>
    </source>
</evidence>
<gene>
    <name evidence="1" type="ORF">ACFQY0_02095</name>
</gene>
<proteinExistence type="predicted"/>